<keyword evidence="3" id="KW-1185">Reference proteome</keyword>
<dbReference type="EMBL" id="LS483250">
    <property type="protein sequence ID" value="SQD76901.1"/>
    <property type="molecule type" value="Genomic_DNA"/>
</dbReference>
<dbReference type="AlphaFoldDB" id="A0A330LLN9"/>
<feature type="transmembrane region" description="Helical" evidence="1">
    <location>
        <begin position="15"/>
        <end position="35"/>
    </location>
</feature>
<reference evidence="3" key="1">
    <citation type="submission" date="2018-05" db="EMBL/GenBank/DDBJ databases">
        <authorList>
            <person name="Cea G.-C."/>
            <person name="William W."/>
        </authorList>
    </citation>
    <scope>NUCLEOTIDE SEQUENCE [LARGE SCALE GENOMIC DNA]</scope>
    <source>
        <strain evidence="3">DB21MT 5</strain>
    </source>
</reference>
<sequence length="48" mass="5539">MLFNLNKLALYADNFGFYGVICFLIMFCFFTFQLVNAGHKVILAILRS</sequence>
<dbReference type="KEGG" id="mya:MORIYA_0423"/>
<keyword evidence="1" id="KW-0472">Membrane</keyword>
<organism evidence="2 3">
    <name type="scientific">Moritella yayanosii</name>
    <dbReference type="NCBI Taxonomy" id="69539"/>
    <lineage>
        <taxon>Bacteria</taxon>
        <taxon>Pseudomonadati</taxon>
        <taxon>Pseudomonadota</taxon>
        <taxon>Gammaproteobacteria</taxon>
        <taxon>Alteromonadales</taxon>
        <taxon>Moritellaceae</taxon>
        <taxon>Moritella</taxon>
    </lineage>
</organism>
<proteinExistence type="predicted"/>
<accession>A0A330LLN9</accession>
<evidence type="ECO:0000256" key="1">
    <source>
        <dbReference type="SAM" id="Phobius"/>
    </source>
</evidence>
<dbReference type="Proteomes" id="UP000250163">
    <property type="component" value="Chromosome MORIYA"/>
</dbReference>
<protein>
    <submittedName>
        <fullName evidence="2">Uncharacterized protein</fullName>
    </submittedName>
</protein>
<evidence type="ECO:0000313" key="3">
    <source>
        <dbReference type="Proteomes" id="UP000250163"/>
    </source>
</evidence>
<evidence type="ECO:0000313" key="2">
    <source>
        <dbReference type="EMBL" id="SQD76901.1"/>
    </source>
</evidence>
<keyword evidence="1" id="KW-0812">Transmembrane</keyword>
<gene>
    <name evidence="2" type="ORF">MORIYA_0423</name>
</gene>
<keyword evidence="1" id="KW-1133">Transmembrane helix</keyword>
<name>A0A330LLN9_9GAMM</name>